<dbReference type="Pfam" id="PF09339">
    <property type="entry name" value="HTH_IclR"/>
    <property type="match status" value="1"/>
</dbReference>
<accession>A0A543KRU6</accession>
<sequence length="259" mass="27718">MEQQNGGRQANLLVLGKITSILDSFTLARPSLTLAEIRESTGLPASTVQRLVANLVSVGLLDRDAQGYRIGVRMAYWAAPATQGVELVRLAQPELDGLRDEIGESVAIFRESAGHRVCIALAETRQILRIHMRVGTVTPMHVGSSGRVILAWTPGLLDTVLRGPLEAVAPGTITDPDVLRAAVEQTAADRYAITHDERETGSSGLSAPVFGSRGELLGALNVFGPSSRLTPERLRQLVPSVVEGAERLTRIIGGRHPEG</sequence>
<dbReference type="Gene3D" id="3.30.450.40">
    <property type="match status" value="1"/>
</dbReference>
<evidence type="ECO:0000313" key="7">
    <source>
        <dbReference type="Proteomes" id="UP000315133"/>
    </source>
</evidence>
<evidence type="ECO:0000313" key="6">
    <source>
        <dbReference type="EMBL" id="TQM97798.1"/>
    </source>
</evidence>
<dbReference type="GO" id="GO:0003700">
    <property type="term" value="F:DNA-binding transcription factor activity"/>
    <property type="evidence" value="ECO:0007669"/>
    <property type="project" value="TreeGrafter"/>
</dbReference>
<protein>
    <submittedName>
        <fullName evidence="6">IclR family transcriptional regulator</fullName>
    </submittedName>
</protein>
<dbReference type="SMART" id="SM00346">
    <property type="entry name" value="HTH_ICLR"/>
    <property type="match status" value="1"/>
</dbReference>
<feature type="domain" description="IclR-ED" evidence="5">
    <location>
        <begin position="73"/>
        <end position="254"/>
    </location>
</feature>
<dbReference type="InterPro" id="IPR036388">
    <property type="entry name" value="WH-like_DNA-bd_sf"/>
</dbReference>
<organism evidence="6 7">
    <name type="scientific">Ornithinimicrobium humiphilum</name>
    <dbReference type="NCBI Taxonomy" id="125288"/>
    <lineage>
        <taxon>Bacteria</taxon>
        <taxon>Bacillati</taxon>
        <taxon>Actinomycetota</taxon>
        <taxon>Actinomycetes</taxon>
        <taxon>Micrococcales</taxon>
        <taxon>Ornithinimicrobiaceae</taxon>
        <taxon>Ornithinimicrobium</taxon>
    </lineage>
</organism>
<dbReference type="InterPro" id="IPR014757">
    <property type="entry name" value="Tscrpt_reg_IclR_C"/>
</dbReference>
<dbReference type="Pfam" id="PF01614">
    <property type="entry name" value="IclR_C"/>
    <property type="match status" value="1"/>
</dbReference>
<proteinExistence type="predicted"/>
<dbReference type="InterPro" id="IPR036390">
    <property type="entry name" value="WH_DNA-bd_sf"/>
</dbReference>
<dbReference type="PANTHER" id="PTHR30136">
    <property type="entry name" value="HELIX-TURN-HELIX TRANSCRIPTIONAL REGULATOR, ICLR FAMILY"/>
    <property type="match status" value="1"/>
</dbReference>
<dbReference type="GO" id="GO:0003677">
    <property type="term" value="F:DNA binding"/>
    <property type="evidence" value="ECO:0007669"/>
    <property type="project" value="UniProtKB-KW"/>
</dbReference>
<dbReference type="Proteomes" id="UP000315133">
    <property type="component" value="Unassembled WGS sequence"/>
</dbReference>
<name>A0A543KRU6_9MICO</name>
<dbReference type="RefSeq" id="WP_238329709.1">
    <property type="nucleotide sequence ID" value="NZ_BAAAIL010000001.1"/>
</dbReference>
<dbReference type="AlphaFoldDB" id="A0A543KRU6"/>
<evidence type="ECO:0000256" key="3">
    <source>
        <dbReference type="ARBA" id="ARBA00023163"/>
    </source>
</evidence>
<dbReference type="GO" id="GO:0045892">
    <property type="term" value="P:negative regulation of DNA-templated transcription"/>
    <property type="evidence" value="ECO:0007669"/>
    <property type="project" value="TreeGrafter"/>
</dbReference>
<keyword evidence="3" id="KW-0804">Transcription</keyword>
<evidence type="ECO:0000259" key="4">
    <source>
        <dbReference type="PROSITE" id="PS51077"/>
    </source>
</evidence>
<comment type="caution">
    <text evidence="6">The sequence shown here is derived from an EMBL/GenBank/DDBJ whole genome shotgun (WGS) entry which is preliminary data.</text>
</comment>
<dbReference type="Gene3D" id="1.10.10.10">
    <property type="entry name" value="Winged helix-like DNA-binding domain superfamily/Winged helix DNA-binding domain"/>
    <property type="match status" value="1"/>
</dbReference>
<dbReference type="InterPro" id="IPR005471">
    <property type="entry name" value="Tscrpt_reg_IclR_N"/>
</dbReference>
<dbReference type="SUPFAM" id="SSF55781">
    <property type="entry name" value="GAF domain-like"/>
    <property type="match status" value="1"/>
</dbReference>
<keyword evidence="7" id="KW-1185">Reference proteome</keyword>
<evidence type="ECO:0000256" key="1">
    <source>
        <dbReference type="ARBA" id="ARBA00023015"/>
    </source>
</evidence>
<feature type="domain" description="HTH iclR-type" evidence="4">
    <location>
        <begin position="12"/>
        <end position="72"/>
    </location>
</feature>
<dbReference type="PANTHER" id="PTHR30136:SF35">
    <property type="entry name" value="HTH-TYPE TRANSCRIPTIONAL REGULATOR RV1719"/>
    <property type="match status" value="1"/>
</dbReference>
<gene>
    <name evidence="6" type="ORF">FB476_2723</name>
</gene>
<dbReference type="PROSITE" id="PS51077">
    <property type="entry name" value="HTH_ICLR"/>
    <property type="match status" value="1"/>
</dbReference>
<dbReference type="PROSITE" id="PS51078">
    <property type="entry name" value="ICLR_ED"/>
    <property type="match status" value="1"/>
</dbReference>
<evidence type="ECO:0000259" key="5">
    <source>
        <dbReference type="PROSITE" id="PS51078"/>
    </source>
</evidence>
<evidence type="ECO:0000256" key="2">
    <source>
        <dbReference type="ARBA" id="ARBA00023125"/>
    </source>
</evidence>
<dbReference type="EMBL" id="VFPU01000001">
    <property type="protein sequence ID" value="TQM97798.1"/>
    <property type="molecule type" value="Genomic_DNA"/>
</dbReference>
<keyword evidence="1" id="KW-0805">Transcription regulation</keyword>
<dbReference type="InterPro" id="IPR029016">
    <property type="entry name" value="GAF-like_dom_sf"/>
</dbReference>
<reference evidence="6 7" key="1">
    <citation type="submission" date="2019-06" db="EMBL/GenBank/DDBJ databases">
        <title>Sequencing the genomes of 1000 actinobacteria strains.</title>
        <authorList>
            <person name="Klenk H.-P."/>
        </authorList>
    </citation>
    <scope>NUCLEOTIDE SEQUENCE [LARGE SCALE GENOMIC DNA]</scope>
    <source>
        <strain evidence="6 7">DSM 12362</strain>
    </source>
</reference>
<dbReference type="SUPFAM" id="SSF46785">
    <property type="entry name" value="Winged helix' DNA-binding domain"/>
    <property type="match status" value="1"/>
</dbReference>
<dbReference type="InterPro" id="IPR050707">
    <property type="entry name" value="HTH_MetabolicPath_Reg"/>
</dbReference>
<keyword evidence="2" id="KW-0238">DNA-binding</keyword>